<reference evidence="1 2" key="1">
    <citation type="journal article" date="2015" name="Proc. Natl. Acad. Sci. U.S.A.">
        <title>The resurrection genome of Boea hygrometrica: A blueprint for survival of dehydration.</title>
        <authorList>
            <person name="Xiao L."/>
            <person name="Yang G."/>
            <person name="Zhang L."/>
            <person name="Yang X."/>
            <person name="Zhao S."/>
            <person name="Ji Z."/>
            <person name="Zhou Q."/>
            <person name="Hu M."/>
            <person name="Wang Y."/>
            <person name="Chen M."/>
            <person name="Xu Y."/>
            <person name="Jin H."/>
            <person name="Xiao X."/>
            <person name="Hu G."/>
            <person name="Bao F."/>
            <person name="Hu Y."/>
            <person name="Wan P."/>
            <person name="Li L."/>
            <person name="Deng X."/>
            <person name="Kuang T."/>
            <person name="Xiang C."/>
            <person name="Zhu J.K."/>
            <person name="Oliver M.J."/>
            <person name="He Y."/>
        </authorList>
    </citation>
    <scope>NUCLEOTIDE SEQUENCE [LARGE SCALE GENOMIC DNA]</scope>
    <source>
        <strain evidence="2">cv. XS01</strain>
    </source>
</reference>
<sequence length="191" mass="21352">MRQVVNSTVHGRGNGRLSYVMHLVFGCSVKESGSLPHFEHTPRPPFFADSMELCLSSLAPSPVVALSVPNTSKDLTRTRAQHPVALPAHDEHNRAARNNPESQICQDISQINSKLSSFSLRPTVERLNPMSTTLHRTNQLQSKLRTRRNHLLEKSKGTEEPLVNNRKDIETLQLLRAPQLADLKSPTGINR</sequence>
<dbReference type="AlphaFoldDB" id="A0A2Z7BU93"/>
<dbReference type="Proteomes" id="UP000250235">
    <property type="component" value="Unassembled WGS sequence"/>
</dbReference>
<organism evidence="1 2">
    <name type="scientific">Dorcoceras hygrometricum</name>
    <dbReference type="NCBI Taxonomy" id="472368"/>
    <lineage>
        <taxon>Eukaryota</taxon>
        <taxon>Viridiplantae</taxon>
        <taxon>Streptophyta</taxon>
        <taxon>Embryophyta</taxon>
        <taxon>Tracheophyta</taxon>
        <taxon>Spermatophyta</taxon>
        <taxon>Magnoliopsida</taxon>
        <taxon>eudicotyledons</taxon>
        <taxon>Gunneridae</taxon>
        <taxon>Pentapetalae</taxon>
        <taxon>asterids</taxon>
        <taxon>lamiids</taxon>
        <taxon>Lamiales</taxon>
        <taxon>Gesneriaceae</taxon>
        <taxon>Didymocarpoideae</taxon>
        <taxon>Trichosporeae</taxon>
        <taxon>Loxocarpinae</taxon>
        <taxon>Dorcoceras</taxon>
    </lineage>
</organism>
<dbReference type="EMBL" id="KV004520">
    <property type="protein sequence ID" value="KZV35665.1"/>
    <property type="molecule type" value="Genomic_DNA"/>
</dbReference>
<dbReference type="PROSITE" id="PS51257">
    <property type="entry name" value="PROKAR_LIPOPROTEIN"/>
    <property type="match status" value="1"/>
</dbReference>
<protein>
    <submittedName>
        <fullName evidence="1">Uncharacterized protein</fullName>
    </submittedName>
</protein>
<keyword evidence="2" id="KW-1185">Reference proteome</keyword>
<accession>A0A2Z7BU93</accession>
<evidence type="ECO:0000313" key="2">
    <source>
        <dbReference type="Proteomes" id="UP000250235"/>
    </source>
</evidence>
<proteinExistence type="predicted"/>
<evidence type="ECO:0000313" key="1">
    <source>
        <dbReference type="EMBL" id="KZV35665.1"/>
    </source>
</evidence>
<name>A0A2Z7BU93_9LAMI</name>
<gene>
    <name evidence="1" type="ORF">F511_15120</name>
</gene>